<proteinExistence type="predicted"/>
<evidence type="ECO:0000259" key="3">
    <source>
        <dbReference type="Pfam" id="PF23636"/>
    </source>
</evidence>
<evidence type="ECO:0000313" key="4">
    <source>
        <dbReference type="EMBL" id="MDT0613489.1"/>
    </source>
</evidence>
<comment type="caution">
    <text evidence="4">The sequence shown here is derived from an EMBL/GenBank/DDBJ whole genome shotgun (WGS) entry which is preliminary data.</text>
</comment>
<feature type="domain" description="DUF7144" evidence="3">
    <location>
        <begin position="27"/>
        <end position="138"/>
    </location>
</feature>
<keyword evidence="5" id="KW-1185">Reference proteome</keyword>
<protein>
    <recommendedName>
        <fullName evidence="3">DUF7144 domain-containing protein</fullName>
    </recommendedName>
</protein>
<evidence type="ECO:0000256" key="1">
    <source>
        <dbReference type="SAM" id="MobiDB-lite"/>
    </source>
</evidence>
<keyword evidence="2" id="KW-0472">Membrane</keyword>
<dbReference type="EMBL" id="JAVRFH010000029">
    <property type="protein sequence ID" value="MDT0613489.1"/>
    <property type="molecule type" value="Genomic_DNA"/>
</dbReference>
<feature type="region of interest" description="Disordered" evidence="1">
    <location>
        <begin position="1"/>
        <end position="21"/>
    </location>
</feature>
<name>A0ABU3ATI8_9ACTN</name>
<reference evidence="4" key="1">
    <citation type="submission" date="2024-05" db="EMBL/GenBank/DDBJ databases">
        <title>30 novel species of actinomycetes from the DSMZ collection.</title>
        <authorList>
            <person name="Nouioui I."/>
        </authorList>
    </citation>
    <scope>NUCLEOTIDE SEQUENCE</scope>
    <source>
        <strain evidence="4">DSM 40712</strain>
    </source>
</reference>
<dbReference type="RefSeq" id="WP_311576119.1">
    <property type="nucleotide sequence ID" value="NZ_JAVRFH010000029.1"/>
</dbReference>
<feature type="transmembrane region" description="Helical" evidence="2">
    <location>
        <begin position="119"/>
        <end position="136"/>
    </location>
</feature>
<evidence type="ECO:0000256" key="2">
    <source>
        <dbReference type="SAM" id="Phobius"/>
    </source>
</evidence>
<gene>
    <name evidence="4" type="ORF">RM812_25175</name>
</gene>
<dbReference type="Proteomes" id="UP001180724">
    <property type="component" value="Unassembled WGS sequence"/>
</dbReference>
<sequence>MADAAHTTGRPTRQRGSASSGWATGGTVFAGVLMLVEGIFGILNGIAAIAKDDVYARVGDYVFKFNLTTWGWIHLVLGILIAVTGWGVLKGADWARGVGVALAALVVIAQFMWLPYQPVWAIVSMAVAVFVIWALCTDHGRTSSV</sequence>
<organism evidence="4 5">
    <name type="scientific">Streptomyces lancefieldiae</name>
    <dbReference type="NCBI Taxonomy" id="3075520"/>
    <lineage>
        <taxon>Bacteria</taxon>
        <taxon>Bacillati</taxon>
        <taxon>Actinomycetota</taxon>
        <taxon>Actinomycetes</taxon>
        <taxon>Kitasatosporales</taxon>
        <taxon>Streptomycetaceae</taxon>
        <taxon>Streptomyces</taxon>
    </lineage>
</organism>
<feature type="transmembrane region" description="Helical" evidence="2">
    <location>
        <begin position="21"/>
        <end position="50"/>
    </location>
</feature>
<evidence type="ECO:0000313" key="5">
    <source>
        <dbReference type="Proteomes" id="UP001180724"/>
    </source>
</evidence>
<dbReference type="InterPro" id="IPR055568">
    <property type="entry name" value="DUF7144"/>
</dbReference>
<dbReference type="Pfam" id="PF23636">
    <property type="entry name" value="DUF7144"/>
    <property type="match status" value="1"/>
</dbReference>
<keyword evidence="2" id="KW-1133">Transmembrane helix</keyword>
<accession>A0ABU3ATI8</accession>
<feature type="transmembrane region" description="Helical" evidence="2">
    <location>
        <begin position="94"/>
        <end position="113"/>
    </location>
</feature>
<feature type="transmembrane region" description="Helical" evidence="2">
    <location>
        <begin position="70"/>
        <end position="89"/>
    </location>
</feature>
<keyword evidence="2" id="KW-0812">Transmembrane</keyword>